<sequence>MKRSLIYIMVFLCTGSAACFLAEQVEATDDDVAGSGHITFTGDYSDVGVRDPENPSTEVDAGNSPSTQGKLRIDFVPQFQFTSVNKISDKDMTYSVNAQLFNDETEARGNFIQISDYRGAMLGWTLQLRQEMQFQNAQTANSQLDGAVLSLDYSWTNSTQDAALSPTISKEVIHLDNIGATYNLAEASPGTGAGTWSISFGGSADNPAGIAETLTPKVDQNGHAMLDAAYGNKQMHENSAITLSVPGGTKKDPVSYSTVLTWILAELP</sequence>
<dbReference type="PROSITE" id="PS51257">
    <property type="entry name" value="PROKAR_LIPOPROTEIN"/>
    <property type="match status" value="1"/>
</dbReference>
<dbReference type="InterPro" id="IPR027994">
    <property type="entry name" value="WxL_dom"/>
</dbReference>
<accession>A0ABS4CK84</accession>
<name>A0ABS4CK84_9ENTE</name>
<keyword evidence="5" id="KW-1185">Reference proteome</keyword>
<keyword evidence="2" id="KW-0732">Signal</keyword>
<reference evidence="4 5" key="1">
    <citation type="submission" date="2020-12" db="EMBL/GenBank/DDBJ databases">
        <title>Vagococcus allomyrinae sp. nov. and Enterococcus lavae sp. nov., isolated from the larvae of Allomyrina dichotoma.</title>
        <authorList>
            <person name="Lee S.D."/>
        </authorList>
    </citation>
    <scope>NUCLEOTIDE SEQUENCE [LARGE SCALE GENOMIC DNA]</scope>
    <source>
        <strain evidence="4 5">BWM-S5</strain>
    </source>
</reference>
<evidence type="ECO:0000313" key="4">
    <source>
        <dbReference type="EMBL" id="MBP1046526.1"/>
    </source>
</evidence>
<evidence type="ECO:0000256" key="1">
    <source>
        <dbReference type="SAM" id="MobiDB-lite"/>
    </source>
</evidence>
<evidence type="ECO:0000256" key="2">
    <source>
        <dbReference type="SAM" id="SignalP"/>
    </source>
</evidence>
<comment type="caution">
    <text evidence="4">The sequence shown here is derived from an EMBL/GenBank/DDBJ whole genome shotgun (WGS) entry which is preliminary data.</text>
</comment>
<feature type="chain" id="PRO_5046582517" evidence="2">
    <location>
        <begin position="23"/>
        <end position="268"/>
    </location>
</feature>
<gene>
    <name evidence="4" type="ORF">I6N96_09530</name>
</gene>
<dbReference type="Proteomes" id="UP000673375">
    <property type="component" value="Unassembled WGS sequence"/>
</dbReference>
<dbReference type="Pfam" id="PF13731">
    <property type="entry name" value="WxL"/>
    <property type="match status" value="1"/>
</dbReference>
<feature type="domain" description="WxL" evidence="3">
    <location>
        <begin position="31"/>
        <end position="268"/>
    </location>
</feature>
<feature type="region of interest" description="Disordered" evidence="1">
    <location>
        <begin position="44"/>
        <end position="68"/>
    </location>
</feature>
<protein>
    <submittedName>
        <fullName evidence="4">WxL domain-containing protein</fullName>
    </submittedName>
</protein>
<dbReference type="EMBL" id="JAEDXU010000004">
    <property type="protein sequence ID" value="MBP1046526.1"/>
    <property type="molecule type" value="Genomic_DNA"/>
</dbReference>
<feature type="signal peptide" evidence="2">
    <location>
        <begin position="1"/>
        <end position="22"/>
    </location>
</feature>
<evidence type="ECO:0000313" key="5">
    <source>
        <dbReference type="Proteomes" id="UP000673375"/>
    </source>
</evidence>
<evidence type="ECO:0000259" key="3">
    <source>
        <dbReference type="Pfam" id="PF13731"/>
    </source>
</evidence>
<dbReference type="RefSeq" id="WP_209557344.1">
    <property type="nucleotide sequence ID" value="NZ_JAEDXU010000004.1"/>
</dbReference>
<proteinExistence type="predicted"/>
<organism evidence="4 5">
    <name type="scientific">Enterococcus larvae</name>
    <dbReference type="NCBI Taxonomy" id="2794352"/>
    <lineage>
        <taxon>Bacteria</taxon>
        <taxon>Bacillati</taxon>
        <taxon>Bacillota</taxon>
        <taxon>Bacilli</taxon>
        <taxon>Lactobacillales</taxon>
        <taxon>Enterococcaceae</taxon>
        <taxon>Enterococcus</taxon>
    </lineage>
</organism>